<dbReference type="Gene3D" id="2.60.40.1630">
    <property type="entry name" value="bacillus anthracis domain"/>
    <property type="match status" value="1"/>
</dbReference>
<dbReference type="EMBL" id="BAAADO010000004">
    <property type="protein sequence ID" value="GAA0493623.1"/>
    <property type="molecule type" value="Genomic_DNA"/>
</dbReference>
<keyword evidence="1" id="KW-0472">Membrane</keyword>
<dbReference type="InterPro" id="IPR025436">
    <property type="entry name" value="DUF4179"/>
</dbReference>
<feature type="transmembrane region" description="Helical" evidence="1">
    <location>
        <begin position="45"/>
        <end position="64"/>
    </location>
</feature>
<reference evidence="3 4" key="1">
    <citation type="journal article" date="2019" name="Int. J. Syst. Evol. Microbiol.">
        <title>The Global Catalogue of Microorganisms (GCM) 10K type strain sequencing project: providing services to taxonomists for standard genome sequencing and annotation.</title>
        <authorList>
            <consortium name="The Broad Institute Genomics Platform"/>
            <consortium name="The Broad Institute Genome Sequencing Center for Infectious Disease"/>
            <person name="Wu L."/>
            <person name="Ma J."/>
        </authorList>
    </citation>
    <scope>NUCLEOTIDE SEQUENCE [LARGE SCALE GENOMIC DNA]</scope>
    <source>
        <strain evidence="3 4">JCM 12389</strain>
    </source>
</reference>
<evidence type="ECO:0000259" key="2">
    <source>
        <dbReference type="Pfam" id="PF13786"/>
    </source>
</evidence>
<keyword evidence="4" id="KW-1185">Reference proteome</keyword>
<protein>
    <recommendedName>
        <fullName evidence="2">DUF4179 domain-containing protein</fullName>
    </recommendedName>
</protein>
<evidence type="ECO:0000313" key="3">
    <source>
        <dbReference type="EMBL" id="GAA0493623.1"/>
    </source>
</evidence>
<organism evidence="3 4">
    <name type="scientific">Salinibacillus aidingensis</name>
    <dbReference type="NCBI Taxonomy" id="237684"/>
    <lineage>
        <taxon>Bacteria</taxon>
        <taxon>Bacillati</taxon>
        <taxon>Bacillota</taxon>
        <taxon>Bacilli</taxon>
        <taxon>Bacillales</taxon>
        <taxon>Bacillaceae</taxon>
        <taxon>Salinibacillus</taxon>
    </lineage>
</organism>
<name>A0ABN1BAJ7_9BACI</name>
<dbReference type="Proteomes" id="UP001500880">
    <property type="component" value="Unassembled WGS sequence"/>
</dbReference>
<dbReference type="RefSeq" id="WP_343840446.1">
    <property type="nucleotide sequence ID" value="NZ_BAAADO010000004.1"/>
</dbReference>
<comment type="caution">
    <text evidence="3">The sequence shown here is derived from an EMBL/GenBank/DDBJ whole genome shotgun (WGS) entry which is preliminary data.</text>
</comment>
<evidence type="ECO:0000256" key="1">
    <source>
        <dbReference type="SAM" id="Phobius"/>
    </source>
</evidence>
<keyword evidence="1" id="KW-0812">Transmembrane</keyword>
<gene>
    <name evidence="3" type="ORF">GCM10008986_20120</name>
</gene>
<keyword evidence="1" id="KW-1133">Transmembrane helix</keyword>
<dbReference type="Pfam" id="PF13786">
    <property type="entry name" value="DUF4179"/>
    <property type="match status" value="1"/>
</dbReference>
<evidence type="ECO:0000313" key="4">
    <source>
        <dbReference type="Proteomes" id="UP001500880"/>
    </source>
</evidence>
<feature type="domain" description="DUF4179" evidence="2">
    <location>
        <begin position="45"/>
        <end position="128"/>
    </location>
</feature>
<accession>A0ABN1BAJ7</accession>
<proteinExistence type="predicted"/>
<sequence length="418" mass="47161">MKKIERMLNEEKQRIDHKQAPPELEERLRTALSNEEKHRSFRIPFIWKTVAAIMLVVILAGYNYQALAYYGKRITGFDGVVSDTLQDLNEAGLGQVIDKEVPLKEGVTMKIDGLMSDENRLILYYTMTSEKGNLDEPAYTFHPSKITGLFTDAKFESGGGQMNQANTELKGTYTFEPPCPFAKELTLHFNQLNKQVTFDYDPSKAMEASIKQNINEEVTVDAGKIRFDTITATPTLTTIKGTTDVNINQMIQPFENIRLMANGEPVQPKGGGYSHSFGRTNFELEYDALPKNLDNLELKVEKFPGSEMVNEKFPLKRGETLNVSGYDIVIKDVSVTNKQTKLTVVTDESVKLKNVSIGDQSHQTPLTETVNQKLNKEKDHLSVERTLIFDSPASADYLYIESMEFMKPYNKGIQIVGN</sequence>